<dbReference type="EMBL" id="DWZI01000038">
    <property type="protein sequence ID" value="HJA85984.1"/>
    <property type="molecule type" value="Genomic_DNA"/>
</dbReference>
<proteinExistence type="predicted"/>
<accession>A0A9D2KW87</accession>
<comment type="caution">
    <text evidence="1">The sequence shown here is derived from an EMBL/GenBank/DDBJ whole genome shotgun (WGS) entry which is preliminary data.</text>
</comment>
<evidence type="ECO:0000313" key="2">
    <source>
        <dbReference type="Proteomes" id="UP000823862"/>
    </source>
</evidence>
<reference evidence="1" key="1">
    <citation type="journal article" date="2021" name="PeerJ">
        <title>Extensive microbial diversity within the chicken gut microbiome revealed by metagenomics and culture.</title>
        <authorList>
            <person name="Gilroy R."/>
            <person name="Ravi A."/>
            <person name="Getino M."/>
            <person name="Pursley I."/>
            <person name="Horton D.L."/>
            <person name="Alikhan N.F."/>
            <person name="Baker D."/>
            <person name="Gharbi K."/>
            <person name="Hall N."/>
            <person name="Watson M."/>
            <person name="Adriaenssens E.M."/>
            <person name="Foster-Nyarko E."/>
            <person name="Jarju S."/>
            <person name="Secka A."/>
            <person name="Antonio M."/>
            <person name="Oren A."/>
            <person name="Chaudhuri R.R."/>
            <person name="La Ragione R."/>
            <person name="Hildebrand F."/>
            <person name="Pallen M.J."/>
        </authorList>
    </citation>
    <scope>NUCLEOTIDE SEQUENCE</scope>
    <source>
        <strain evidence="1">ChiHjej12B11-9795</strain>
    </source>
</reference>
<sequence>MQIVEKELSRVPRSLNESSNTEVLEVLFDSAGSIMSDIIIYAASSQMKDLFGECWFTINDFCKAMGYERTRLQRKLPQDILEKLFGNQPPIYMTEQNGRKIEHPIENSFEAAIYRLGTSNLAVAYSKDGKSKYKFIQIFDSFEIKDDFSTKKKTKRVYNIHLSKDLLNTLFTEYNLIELKDYRKLPNRKGYRKFYLNLTRMIYLIKYKIEQGIEPCFTATVDQLADIFEVHITNNADRKKKVTSILNAINKNLEVTKFKFQYVKGEGDRWAYTVQFLFEEETLNYFDEKLKAVLLSKYYENLQSEFLKKIGIHISQHYRYKEEFKIGSGQYYQPFIEWAYSEEDRPLKENVYRDTYIKVLGVAPKNFDLPTLKI</sequence>
<name>A0A9D2KW87_9BACE</name>
<protein>
    <submittedName>
        <fullName evidence="1">Uncharacterized protein</fullName>
    </submittedName>
</protein>
<dbReference type="AlphaFoldDB" id="A0A9D2KW87"/>
<evidence type="ECO:0000313" key="1">
    <source>
        <dbReference type="EMBL" id="HJA85984.1"/>
    </source>
</evidence>
<organism evidence="1 2">
    <name type="scientific">Candidatus Bacteroides avicola</name>
    <dbReference type="NCBI Taxonomy" id="2838468"/>
    <lineage>
        <taxon>Bacteria</taxon>
        <taxon>Pseudomonadati</taxon>
        <taxon>Bacteroidota</taxon>
        <taxon>Bacteroidia</taxon>
        <taxon>Bacteroidales</taxon>
        <taxon>Bacteroidaceae</taxon>
        <taxon>Bacteroides</taxon>
    </lineage>
</organism>
<reference evidence="1" key="2">
    <citation type="submission" date="2021-04" db="EMBL/GenBank/DDBJ databases">
        <authorList>
            <person name="Gilroy R."/>
        </authorList>
    </citation>
    <scope>NUCLEOTIDE SEQUENCE</scope>
    <source>
        <strain evidence="1">ChiHjej12B11-9795</strain>
    </source>
</reference>
<dbReference type="Proteomes" id="UP000823862">
    <property type="component" value="Unassembled WGS sequence"/>
</dbReference>
<gene>
    <name evidence="1" type="ORF">H9950_07330</name>
</gene>